<evidence type="ECO:0000259" key="1">
    <source>
        <dbReference type="SMART" id="SM00481"/>
    </source>
</evidence>
<dbReference type="AlphaFoldDB" id="A0A381ZU69"/>
<dbReference type="PANTHER" id="PTHR42924">
    <property type="entry name" value="EXONUCLEASE"/>
    <property type="match status" value="1"/>
</dbReference>
<dbReference type="Gene3D" id="3.20.20.140">
    <property type="entry name" value="Metal-dependent hydrolases"/>
    <property type="match status" value="1"/>
</dbReference>
<accession>A0A381ZU69</accession>
<feature type="non-terminal residue" evidence="2">
    <location>
        <position position="1"/>
    </location>
</feature>
<name>A0A381ZU69_9ZZZZ</name>
<gene>
    <name evidence="2" type="ORF">METZ01_LOCUS145345</name>
</gene>
<protein>
    <recommendedName>
        <fullName evidence="1">Polymerase/histidinol phosphatase N-terminal domain-containing protein</fullName>
    </recommendedName>
</protein>
<feature type="domain" description="Polymerase/histidinol phosphatase N-terminal" evidence="1">
    <location>
        <begin position="32"/>
        <end position="96"/>
    </location>
</feature>
<dbReference type="NCBIfam" id="NF038032">
    <property type="entry name" value="CehA_McbA_metalo"/>
    <property type="match status" value="1"/>
</dbReference>
<evidence type="ECO:0000313" key="2">
    <source>
        <dbReference type="EMBL" id="SVA92491.1"/>
    </source>
</evidence>
<dbReference type="InterPro" id="IPR052018">
    <property type="entry name" value="PHP_domain"/>
</dbReference>
<sequence length="328" mass="36427">VLLIASCGDVPGHRTTVQFEVPVDQGGFWYKGNTHAHTTMSDGDSPPEYVARWYKEHGYDFLVLSDHNVFTDPRTLSGIVDSTFLLIPGEELTSSFDQAAVHVNGLNIPYALEARTSTTLVGTIQANVDAIREVEGVPHINHPNFRWSFGAKELAQIERDRLLEISNGHPTVHNEGGGDSPGLEEIWDILLSNGKRIYGIAVDDAHHFQGEFALDRANPGRGWVTVKARNLDAMMLMEALEAGHFYASTGVELSDIVITHDHLEVHINRESDFRYTTTFIGEGGRVLSESTQNPAIFELVTNIRYVRARIRDSAGRVAWTQPVFVAEH</sequence>
<reference evidence="2" key="1">
    <citation type="submission" date="2018-05" db="EMBL/GenBank/DDBJ databases">
        <authorList>
            <person name="Lanie J.A."/>
            <person name="Ng W.-L."/>
            <person name="Kazmierczak K.M."/>
            <person name="Andrzejewski T.M."/>
            <person name="Davidsen T.M."/>
            <person name="Wayne K.J."/>
            <person name="Tettelin H."/>
            <person name="Glass J.I."/>
            <person name="Rusch D."/>
            <person name="Podicherti R."/>
            <person name="Tsui H.-C.T."/>
            <person name="Winkler M.E."/>
        </authorList>
    </citation>
    <scope>NUCLEOTIDE SEQUENCE</scope>
</reference>
<dbReference type="EMBL" id="UINC01022576">
    <property type="protein sequence ID" value="SVA92491.1"/>
    <property type="molecule type" value="Genomic_DNA"/>
</dbReference>
<organism evidence="2">
    <name type="scientific">marine metagenome</name>
    <dbReference type="NCBI Taxonomy" id="408172"/>
    <lineage>
        <taxon>unclassified sequences</taxon>
        <taxon>metagenomes</taxon>
        <taxon>ecological metagenomes</taxon>
    </lineage>
</organism>
<dbReference type="PANTHER" id="PTHR42924:SF11">
    <property type="entry name" value="POLYMERASE_HISTIDINOL PHOSPHATASE N-TERMINAL DOMAIN-CONTAINING PROTEIN"/>
    <property type="match status" value="1"/>
</dbReference>
<dbReference type="GO" id="GO:0004534">
    <property type="term" value="F:5'-3' RNA exonuclease activity"/>
    <property type="evidence" value="ECO:0007669"/>
    <property type="project" value="TreeGrafter"/>
</dbReference>
<dbReference type="InterPro" id="IPR016195">
    <property type="entry name" value="Pol/histidinol_Pase-like"/>
</dbReference>
<dbReference type="InterPro" id="IPR003141">
    <property type="entry name" value="Pol/His_phosphatase_N"/>
</dbReference>
<proteinExistence type="predicted"/>
<dbReference type="SMART" id="SM00481">
    <property type="entry name" value="POLIIIAc"/>
    <property type="match status" value="1"/>
</dbReference>
<dbReference type="GO" id="GO:0035312">
    <property type="term" value="F:5'-3' DNA exonuclease activity"/>
    <property type="evidence" value="ECO:0007669"/>
    <property type="project" value="TreeGrafter"/>
</dbReference>
<dbReference type="SUPFAM" id="SSF89550">
    <property type="entry name" value="PHP domain-like"/>
    <property type="match status" value="1"/>
</dbReference>